<dbReference type="SUPFAM" id="SSF53901">
    <property type="entry name" value="Thiolase-like"/>
    <property type="match status" value="1"/>
</dbReference>
<protein>
    <recommendedName>
        <fullName evidence="2">Thiolase C-terminal domain-containing protein</fullName>
    </recommendedName>
</protein>
<dbReference type="AlphaFoldDB" id="A0A937RH39"/>
<dbReference type="InterPro" id="IPR016039">
    <property type="entry name" value="Thiolase-like"/>
</dbReference>
<evidence type="ECO:0000313" key="4">
    <source>
        <dbReference type="Proteomes" id="UP000604475"/>
    </source>
</evidence>
<evidence type="ECO:0000259" key="2">
    <source>
        <dbReference type="Pfam" id="PF22691"/>
    </source>
</evidence>
<feature type="region of interest" description="Disordered" evidence="1">
    <location>
        <begin position="1"/>
        <end position="20"/>
    </location>
</feature>
<comment type="caution">
    <text evidence="3">The sequence shown here is derived from an EMBL/GenBank/DDBJ whole genome shotgun (WGS) entry which is preliminary data.</text>
</comment>
<gene>
    <name evidence="3" type="ORF">I7412_34130</name>
</gene>
<name>A0A937RH39_9ACTN</name>
<dbReference type="Gene3D" id="3.40.47.10">
    <property type="match status" value="1"/>
</dbReference>
<dbReference type="RefSeq" id="WP_203002633.1">
    <property type="nucleotide sequence ID" value="NZ_JADWYU010000150.1"/>
</dbReference>
<proteinExistence type="predicted"/>
<dbReference type="Pfam" id="PF22691">
    <property type="entry name" value="Thiolase_C_1"/>
    <property type="match status" value="1"/>
</dbReference>
<dbReference type="GO" id="GO:0016746">
    <property type="term" value="F:acyltransferase activity"/>
    <property type="evidence" value="ECO:0007669"/>
    <property type="project" value="InterPro"/>
</dbReference>
<keyword evidence="4" id="KW-1185">Reference proteome</keyword>
<dbReference type="PANTHER" id="PTHR42870">
    <property type="entry name" value="ACETYL-COA C-ACETYLTRANSFERASE"/>
    <property type="match status" value="1"/>
</dbReference>
<dbReference type="InterPro" id="IPR055140">
    <property type="entry name" value="Thiolase_C_2"/>
</dbReference>
<feature type="domain" description="Thiolase C-terminal" evidence="2">
    <location>
        <begin position="320"/>
        <end position="420"/>
    </location>
</feature>
<accession>A0A937RH39</accession>
<evidence type="ECO:0000313" key="3">
    <source>
        <dbReference type="EMBL" id="MBL7632106.1"/>
    </source>
</evidence>
<sequence length="439" mass="48027">MSDVSADGATPTRWHRDKPGLGVWEHRGRVAIAGLGHSPVDRRWDGQSLDRTLGAFAAFAATEALEDAGLSLDDVDGVVTCPGPTGDPWAPRPYPGPPYDSEDGLTTVTAEWLTRRLGLPNVDYSVNIREGYYLSGHALGFAAQAVGDGRCNTCLVVYPMGNLPGRYQHSGEMALDRAEGPQQWMMPWGYYLSAGTRLTLVYREYCRKYGKSEDGLAPLATTLRRNGLMVPWGFYANSEPQEITEQDYLESRYIHKPLRMLDCDRPMNGVGAYLVTTADRAQDLRQPPVYVLNHVQVFGKARGQIPSLDEVESWTRLQAEMMWEGSGLGPGDVDIFNAYDGFLTLPQFTVEAFEWHGVKRGEAFDFYAGDISVHGPHPFLSGGGNLGCGRTRTAHHHDSVEQLRGQAGARQVTVRADVAYTGSGAPDLAGGLLLSKHPG</sequence>
<evidence type="ECO:0000256" key="1">
    <source>
        <dbReference type="SAM" id="MobiDB-lite"/>
    </source>
</evidence>
<dbReference type="Proteomes" id="UP000604475">
    <property type="component" value="Unassembled WGS sequence"/>
</dbReference>
<organism evidence="3 4">
    <name type="scientific">Frankia nepalensis</name>
    <dbReference type="NCBI Taxonomy" id="1836974"/>
    <lineage>
        <taxon>Bacteria</taxon>
        <taxon>Bacillati</taxon>
        <taxon>Actinomycetota</taxon>
        <taxon>Actinomycetes</taxon>
        <taxon>Frankiales</taxon>
        <taxon>Frankiaceae</taxon>
        <taxon>Frankia</taxon>
    </lineage>
</organism>
<dbReference type="EMBL" id="JAEACQ010000295">
    <property type="protein sequence ID" value="MBL7632106.1"/>
    <property type="molecule type" value="Genomic_DNA"/>
</dbReference>
<reference evidence="3" key="1">
    <citation type="submission" date="2020-12" db="EMBL/GenBank/DDBJ databases">
        <title>Genomic characterization of non-nitrogen-fixing Frankia strains.</title>
        <authorList>
            <person name="Carlos-Shanley C."/>
            <person name="Guerra T."/>
            <person name="Hahn D."/>
        </authorList>
    </citation>
    <scope>NUCLEOTIDE SEQUENCE</scope>
    <source>
        <strain evidence="3">CN6</strain>
    </source>
</reference>
<dbReference type="PANTHER" id="PTHR42870:SF1">
    <property type="entry name" value="NON-SPECIFIC LIPID-TRANSFER PROTEIN-LIKE 2"/>
    <property type="match status" value="1"/>
</dbReference>